<feature type="binding site" evidence="8">
    <location>
        <position position="202"/>
    </location>
    <ligand>
        <name>ATP</name>
        <dbReference type="ChEBI" id="CHEBI:30616"/>
    </ligand>
</feature>
<dbReference type="HAMAP" id="MF_00692">
    <property type="entry name" value="SelO"/>
    <property type="match status" value="1"/>
</dbReference>
<feature type="binding site" evidence="8">
    <location>
        <position position="106"/>
    </location>
    <ligand>
        <name>ATP</name>
        <dbReference type="ChEBI" id="CHEBI:30616"/>
    </ligand>
</feature>
<evidence type="ECO:0000256" key="3">
    <source>
        <dbReference type="ARBA" id="ARBA00022695"/>
    </source>
</evidence>
<dbReference type="GO" id="GO:0070733">
    <property type="term" value="F:AMPylase activity"/>
    <property type="evidence" value="ECO:0007669"/>
    <property type="project" value="UniProtKB-EC"/>
</dbReference>
<gene>
    <name evidence="8" type="primary">ydiU</name>
    <name evidence="8" type="synonym">selO</name>
    <name evidence="9" type="ORF">BN863_30270</name>
</gene>
<dbReference type="HOGENOM" id="CLU_010245_4_0_10"/>
<organism evidence="9 10">
    <name type="scientific">Formosa agariphila (strain DSM 15362 / KCTC 12365 / LMG 23005 / KMM 3901 / M-2Alg 35-1)</name>
    <dbReference type="NCBI Taxonomy" id="1347342"/>
    <lineage>
        <taxon>Bacteria</taxon>
        <taxon>Pseudomonadati</taxon>
        <taxon>Bacteroidota</taxon>
        <taxon>Flavobacteriia</taxon>
        <taxon>Flavobacteriales</taxon>
        <taxon>Flavobacteriaceae</taxon>
        <taxon>Formosa</taxon>
    </lineage>
</organism>
<feature type="binding site" evidence="8">
    <location>
        <position position="105"/>
    </location>
    <ligand>
        <name>ATP</name>
        <dbReference type="ChEBI" id="CHEBI:30616"/>
    </ligand>
</feature>
<comment type="catalytic activity">
    <reaction evidence="8">
        <text>L-seryl-[protein] + UTP = O-(5'-uridylyl)-L-seryl-[protein] + diphosphate</text>
        <dbReference type="Rhea" id="RHEA:64604"/>
        <dbReference type="Rhea" id="RHEA-COMP:9863"/>
        <dbReference type="Rhea" id="RHEA-COMP:16635"/>
        <dbReference type="ChEBI" id="CHEBI:29999"/>
        <dbReference type="ChEBI" id="CHEBI:33019"/>
        <dbReference type="ChEBI" id="CHEBI:46398"/>
        <dbReference type="ChEBI" id="CHEBI:156051"/>
    </reaction>
</comment>
<evidence type="ECO:0000313" key="9">
    <source>
        <dbReference type="EMBL" id="CDF80739.1"/>
    </source>
</evidence>
<dbReference type="NCBIfam" id="NF000658">
    <property type="entry name" value="PRK00029.1"/>
    <property type="match status" value="1"/>
</dbReference>
<comment type="similarity">
    <text evidence="1 8">Belongs to the SELO family.</text>
</comment>
<keyword evidence="4 8" id="KW-0479">Metal-binding</keyword>
<feature type="binding site" evidence="8">
    <location>
        <position position="282"/>
    </location>
    <ligand>
        <name>ATP</name>
        <dbReference type="ChEBI" id="CHEBI:30616"/>
    </ligand>
</feature>
<dbReference type="GO" id="GO:0030145">
    <property type="term" value="F:manganese ion binding"/>
    <property type="evidence" value="ECO:0007669"/>
    <property type="project" value="UniProtKB-UniRule"/>
</dbReference>
<feature type="binding site" evidence="8">
    <location>
        <position position="195"/>
    </location>
    <ligand>
        <name>ATP</name>
        <dbReference type="ChEBI" id="CHEBI:30616"/>
    </ligand>
</feature>
<keyword evidence="8" id="KW-0464">Manganese</keyword>
<dbReference type="PANTHER" id="PTHR32057">
    <property type="entry name" value="PROTEIN ADENYLYLTRANSFERASE SELO, MITOCHONDRIAL"/>
    <property type="match status" value="1"/>
</dbReference>
<comment type="catalytic activity">
    <reaction evidence="8">
        <text>L-threonyl-[protein] + ATP = 3-O-(5'-adenylyl)-L-threonyl-[protein] + diphosphate</text>
        <dbReference type="Rhea" id="RHEA:54292"/>
        <dbReference type="Rhea" id="RHEA-COMP:11060"/>
        <dbReference type="Rhea" id="RHEA-COMP:13847"/>
        <dbReference type="ChEBI" id="CHEBI:30013"/>
        <dbReference type="ChEBI" id="CHEBI:30616"/>
        <dbReference type="ChEBI" id="CHEBI:33019"/>
        <dbReference type="ChEBI" id="CHEBI:138113"/>
        <dbReference type="EC" id="2.7.7.108"/>
    </reaction>
</comment>
<feature type="binding site" evidence="8">
    <location>
        <position position="125"/>
    </location>
    <ligand>
        <name>ATP</name>
        <dbReference type="ChEBI" id="CHEBI:30616"/>
    </ligand>
</feature>
<evidence type="ECO:0000256" key="4">
    <source>
        <dbReference type="ARBA" id="ARBA00022723"/>
    </source>
</evidence>
<proteinExistence type="inferred from homology"/>
<dbReference type="Pfam" id="PF02696">
    <property type="entry name" value="SelO"/>
    <property type="match status" value="1"/>
</dbReference>
<dbReference type="STRING" id="1347342.BN863_30270"/>
<keyword evidence="10" id="KW-1185">Reference proteome</keyword>
<evidence type="ECO:0000256" key="8">
    <source>
        <dbReference type="HAMAP-Rule" id="MF_00692"/>
    </source>
</evidence>
<dbReference type="RefSeq" id="WP_038532030.1">
    <property type="nucleotide sequence ID" value="NZ_HG315671.1"/>
</dbReference>
<dbReference type="InterPro" id="IPR003846">
    <property type="entry name" value="SelO"/>
</dbReference>
<comment type="cofactor">
    <cofactor evidence="8">
        <name>Mg(2+)</name>
        <dbReference type="ChEBI" id="CHEBI:18420"/>
    </cofactor>
    <cofactor evidence="8">
        <name>Mn(2+)</name>
        <dbReference type="ChEBI" id="CHEBI:29035"/>
    </cofactor>
</comment>
<keyword evidence="7 8" id="KW-0460">Magnesium</keyword>
<dbReference type="Proteomes" id="UP000016160">
    <property type="component" value="Chromosome"/>
</dbReference>
<evidence type="ECO:0000256" key="6">
    <source>
        <dbReference type="ARBA" id="ARBA00022840"/>
    </source>
</evidence>
<keyword evidence="3 8" id="KW-0548">Nucleotidyltransferase</keyword>
<keyword evidence="2 8" id="KW-0808">Transferase</keyword>
<dbReference type="EC" id="2.7.7.108" evidence="8"/>
<dbReference type="OrthoDB" id="9773505at2"/>
<evidence type="ECO:0000256" key="1">
    <source>
        <dbReference type="ARBA" id="ARBA00009747"/>
    </source>
</evidence>
<reference evidence="9 10" key="1">
    <citation type="journal article" date="2013" name="Appl. Environ. Microbiol.">
        <title>The genome of the alga-associated marine flavobacterium Formosa agariphila KMM 3901T reveals a broad potential for degradation of algal polysaccharides.</title>
        <authorList>
            <person name="Mann A.J."/>
            <person name="Hahnke R.L."/>
            <person name="Huang S."/>
            <person name="Werner J."/>
            <person name="Xing P."/>
            <person name="Barbeyron T."/>
            <person name="Huettel B."/>
            <person name="Stueber K."/>
            <person name="Reinhardt R."/>
            <person name="Harder J."/>
            <person name="Gloeckner F.O."/>
            <person name="Amann R.I."/>
            <person name="Teeling H."/>
        </authorList>
    </citation>
    <scope>NUCLEOTIDE SEQUENCE [LARGE SCALE GENOMIC DNA]</scope>
    <source>
        <strain evidence="10">DSM 15362 / KCTC 12365 / LMG 23005 / KMM 3901</strain>
    </source>
</reference>
<dbReference type="AlphaFoldDB" id="T2KRS6"/>
<dbReference type="EC" id="2.7.7.-" evidence="8"/>
<feature type="binding site" evidence="8">
    <location>
        <position position="138"/>
    </location>
    <ligand>
        <name>ATP</name>
        <dbReference type="ChEBI" id="CHEBI:30616"/>
    </ligand>
</feature>
<comment type="catalytic activity">
    <reaction evidence="8">
        <text>L-seryl-[protein] + ATP = 3-O-(5'-adenylyl)-L-seryl-[protein] + diphosphate</text>
        <dbReference type="Rhea" id="RHEA:58120"/>
        <dbReference type="Rhea" id="RHEA-COMP:9863"/>
        <dbReference type="Rhea" id="RHEA-COMP:15073"/>
        <dbReference type="ChEBI" id="CHEBI:29999"/>
        <dbReference type="ChEBI" id="CHEBI:30616"/>
        <dbReference type="ChEBI" id="CHEBI:33019"/>
        <dbReference type="ChEBI" id="CHEBI:142516"/>
        <dbReference type="EC" id="2.7.7.108"/>
    </reaction>
</comment>
<feature type="binding site" evidence="8">
    <location>
        <position position="282"/>
    </location>
    <ligand>
        <name>Mg(2+)</name>
        <dbReference type="ChEBI" id="CHEBI:18420"/>
    </ligand>
</feature>
<feature type="binding site" evidence="8">
    <location>
        <position position="273"/>
    </location>
    <ligand>
        <name>Mg(2+)</name>
        <dbReference type="ChEBI" id="CHEBI:18420"/>
    </ligand>
</feature>
<name>T2KRS6_FORAG</name>
<feature type="binding site" evidence="8">
    <location>
        <position position="137"/>
    </location>
    <ligand>
        <name>ATP</name>
        <dbReference type="ChEBI" id="CHEBI:30616"/>
    </ligand>
</feature>
<feature type="active site" description="Proton acceptor" evidence="8">
    <location>
        <position position="272"/>
    </location>
</feature>
<comment type="catalytic activity">
    <reaction evidence="8">
        <text>L-tyrosyl-[protein] + ATP = O-(5'-adenylyl)-L-tyrosyl-[protein] + diphosphate</text>
        <dbReference type="Rhea" id="RHEA:54288"/>
        <dbReference type="Rhea" id="RHEA-COMP:10136"/>
        <dbReference type="Rhea" id="RHEA-COMP:13846"/>
        <dbReference type="ChEBI" id="CHEBI:30616"/>
        <dbReference type="ChEBI" id="CHEBI:33019"/>
        <dbReference type="ChEBI" id="CHEBI:46858"/>
        <dbReference type="ChEBI" id="CHEBI:83624"/>
        <dbReference type="EC" id="2.7.7.108"/>
    </reaction>
</comment>
<evidence type="ECO:0000256" key="7">
    <source>
        <dbReference type="ARBA" id="ARBA00022842"/>
    </source>
</evidence>
<accession>T2KRS6</accession>
<evidence type="ECO:0000256" key="5">
    <source>
        <dbReference type="ARBA" id="ARBA00022741"/>
    </source>
</evidence>
<evidence type="ECO:0000313" key="10">
    <source>
        <dbReference type="Proteomes" id="UP000016160"/>
    </source>
</evidence>
<keyword evidence="6 8" id="KW-0067">ATP-binding</keyword>
<comment type="catalytic activity">
    <reaction evidence="8">
        <text>L-tyrosyl-[protein] + UTP = O-(5'-uridylyl)-L-tyrosyl-[protein] + diphosphate</text>
        <dbReference type="Rhea" id="RHEA:83887"/>
        <dbReference type="Rhea" id="RHEA-COMP:10136"/>
        <dbReference type="Rhea" id="RHEA-COMP:20238"/>
        <dbReference type="ChEBI" id="CHEBI:33019"/>
        <dbReference type="ChEBI" id="CHEBI:46398"/>
        <dbReference type="ChEBI" id="CHEBI:46858"/>
        <dbReference type="ChEBI" id="CHEBI:90602"/>
    </reaction>
</comment>
<feature type="binding site" evidence="8">
    <location>
        <position position="103"/>
    </location>
    <ligand>
        <name>ATP</name>
        <dbReference type="ChEBI" id="CHEBI:30616"/>
    </ligand>
</feature>
<dbReference type="EMBL" id="HG315671">
    <property type="protein sequence ID" value="CDF80739.1"/>
    <property type="molecule type" value="Genomic_DNA"/>
</dbReference>
<evidence type="ECO:0000256" key="2">
    <source>
        <dbReference type="ARBA" id="ARBA00022679"/>
    </source>
</evidence>
<comment type="function">
    <text evidence="8">Nucleotidyltransferase involved in the post-translational modification of proteins. It can catalyze the addition of adenosine monophosphate (AMP) or uridine monophosphate (UMP) to a protein, resulting in modifications known as AMPylation and UMPylation.</text>
</comment>
<dbReference type="PANTHER" id="PTHR32057:SF14">
    <property type="entry name" value="PROTEIN ADENYLYLTRANSFERASE SELO, MITOCHONDRIAL"/>
    <property type="match status" value="1"/>
</dbReference>
<protein>
    <recommendedName>
        <fullName evidence="8">Protein nucleotidyltransferase YdiU</fullName>
        <ecNumber evidence="8">2.7.7.-</ecNumber>
    </recommendedName>
    <alternativeName>
        <fullName evidence="8">Protein adenylyltransferase YdiU</fullName>
        <ecNumber evidence="8">2.7.7.108</ecNumber>
    </alternativeName>
    <alternativeName>
        <fullName evidence="8">Protein uridylyltransferase YdiU</fullName>
        <ecNumber evidence="8">2.7.7.-</ecNumber>
    </alternativeName>
</protein>
<keyword evidence="5 8" id="KW-0547">Nucleotide-binding</keyword>
<dbReference type="eggNOG" id="COG0397">
    <property type="taxonomic scope" value="Bacteria"/>
</dbReference>
<comment type="catalytic activity">
    <reaction evidence="8">
        <text>L-histidyl-[protein] + UTP = N(tele)-(5'-uridylyl)-L-histidyl-[protein] + diphosphate</text>
        <dbReference type="Rhea" id="RHEA:83891"/>
        <dbReference type="Rhea" id="RHEA-COMP:9745"/>
        <dbReference type="Rhea" id="RHEA-COMP:20239"/>
        <dbReference type="ChEBI" id="CHEBI:29979"/>
        <dbReference type="ChEBI" id="CHEBI:33019"/>
        <dbReference type="ChEBI" id="CHEBI:46398"/>
        <dbReference type="ChEBI" id="CHEBI:233474"/>
    </reaction>
</comment>
<dbReference type="GO" id="GO:0005524">
    <property type="term" value="F:ATP binding"/>
    <property type="evidence" value="ECO:0007669"/>
    <property type="project" value="UniProtKB-UniRule"/>
</dbReference>
<dbReference type="GO" id="GO:0000287">
    <property type="term" value="F:magnesium ion binding"/>
    <property type="evidence" value="ECO:0007669"/>
    <property type="project" value="UniProtKB-UniRule"/>
</dbReference>
<dbReference type="PATRIC" id="fig|1347342.6.peg.3046"/>
<sequence length="523" mass="59566">MKTFKSHINETFTSELPADPILENSRRQVSEACFSYVTPKHTAKPELIHVSPELLETLGISEAESQSEEFLKVFTGNQVLEDTRPYAMCYGGHQFGNWAGQLGDGRAINLTEIEYKNQRWALQLKGAGPTPYSRTADGLAVLRSSVREYLCSEAMFHLGVPTTRALSLAVTGDQVLRDVMYNGNPEYEEGAVVCRVAPSFLRFGSFELLASREDAKTLKTLTDYTIKHFYPELGAPSKATYLAFFKEVSERTLKMIVDWQRVGFVHGVMNTDNLSILGLTIDYGPYGWLEGFDYGWTPNTTDRQHKRYRYGNQPNIGLWNLYQLANVLYPLIEDVDALQAILDAYKSNFETQSLQMMRSKLGLFEAEESDLKLIQDFEDALQMLETDMTIAFRTLSKFEKGNLSNGLKLIEDAFYNPDAMTSEIEEVWKAWFDRYSDRLQKEALSDAERASKMNGVNPKYVLRNYMSQLAIDDAEQGDYALVDELFNLLKNPYDEQPDSEKWFAKRPEWARNKVGCSMLSCSS</sequence>